<dbReference type="Gene3D" id="3.30.428.10">
    <property type="entry name" value="HIT-like"/>
    <property type="match status" value="1"/>
</dbReference>
<dbReference type="PANTHER" id="PTHR46648:SF1">
    <property type="entry name" value="ADENOSINE 5'-MONOPHOSPHORAMIDASE HNT1"/>
    <property type="match status" value="1"/>
</dbReference>
<dbReference type="EMBL" id="MGGB01000057">
    <property type="protein sequence ID" value="OGM18103.1"/>
    <property type="molecule type" value="Genomic_DNA"/>
</dbReference>
<comment type="caution">
    <text evidence="5">The sequence shown here is derived from an EMBL/GenBank/DDBJ whole genome shotgun (WGS) entry which is preliminary data.</text>
</comment>
<dbReference type="InterPro" id="IPR036265">
    <property type="entry name" value="HIT-like_sf"/>
</dbReference>
<feature type="short sequence motif" description="Histidine triad motif" evidence="2 3">
    <location>
        <begin position="80"/>
        <end position="84"/>
    </location>
</feature>
<gene>
    <name evidence="5" type="ORF">A2685_02945</name>
</gene>
<dbReference type="InterPro" id="IPR011146">
    <property type="entry name" value="HIT-like"/>
</dbReference>
<evidence type="ECO:0000313" key="5">
    <source>
        <dbReference type="EMBL" id="OGM18103.1"/>
    </source>
</evidence>
<evidence type="ECO:0000313" key="6">
    <source>
        <dbReference type="Proteomes" id="UP000178446"/>
    </source>
</evidence>
<organism evidence="5 6">
    <name type="scientific">Candidatus Woesebacteria bacterium RIFCSPHIGHO2_01_FULL_37_10</name>
    <dbReference type="NCBI Taxonomy" id="1802489"/>
    <lineage>
        <taxon>Bacteria</taxon>
        <taxon>Candidatus Woeseibacteriota</taxon>
    </lineage>
</organism>
<dbReference type="PANTHER" id="PTHR46648">
    <property type="entry name" value="HIT FAMILY PROTEIN 1"/>
    <property type="match status" value="1"/>
</dbReference>
<feature type="domain" description="HIT" evidence="4">
    <location>
        <begin position="1"/>
        <end position="95"/>
    </location>
</feature>
<dbReference type="SUPFAM" id="SSF54197">
    <property type="entry name" value="HIT-like"/>
    <property type="match status" value="1"/>
</dbReference>
<evidence type="ECO:0000256" key="1">
    <source>
        <dbReference type="PIRSR" id="PIRSR601310-1"/>
    </source>
</evidence>
<dbReference type="AlphaFoldDB" id="A0A1F7XSU8"/>
<evidence type="ECO:0000259" key="4">
    <source>
        <dbReference type="PROSITE" id="PS51084"/>
    </source>
</evidence>
<proteinExistence type="predicted"/>
<dbReference type="GO" id="GO:0009117">
    <property type="term" value="P:nucleotide metabolic process"/>
    <property type="evidence" value="ECO:0007669"/>
    <property type="project" value="TreeGrafter"/>
</dbReference>
<feature type="active site" description="Tele-AMP-histidine intermediate" evidence="1">
    <location>
        <position position="82"/>
    </location>
</feature>
<sequence>KIPSDIIFEDKYTLVTLDIDEVVKGHVLVIWKKHLTNISDLTLKEYLKFSKLLWKTEKVLLQITNKNRSIIFKTGSLVSHFHFHIYPVSLNTQWGKIKDFIDKDVVRKKNIRYKYKKGEKEDFILNLRRLIGKN</sequence>
<dbReference type="PROSITE" id="PS51084">
    <property type="entry name" value="HIT_2"/>
    <property type="match status" value="1"/>
</dbReference>
<reference evidence="5 6" key="1">
    <citation type="journal article" date="2016" name="Nat. Commun.">
        <title>Thousands of microbial genomes shed light on interconnected biogeochemical processes in an aquifer system.</title>
        <authorList>
            <person name="Anantharaman K."/>
            <person name="Brown C.T."/>
            <person name="Hug L.A."/>
            <person name="Sharon I."/>
            <person name="Castelle C.J."/>
            <person name="Probst A.J."/>
            <person name="Thomas B.C."/>
            <person name="Singh A."/>
            <person name="Wilkins M.J."/>
            <person name="Karaoz U."/>
            <person name="Brodie E.L."/>
            <person name="Williams K.H."/>
            <person name="Hubbard S.S."/>
            <person name="Banfield J.F."/>
        </authorList>
    </citation>
    <scope>NUCLEOTIDE SEQUENCE [LARGE SCALE GENOMIC DNA]</scope>
</reference>
<evidence type="ECO:0000256" key="3">
    <source>
        <dbReference type="PROSITE-ProRule" id="PRU00464"/>
    </source>
</evidence>
<feature type="non-terminal residue" evidence="5">
    <location>
        <position position="1"/>
    </location>
</feature>
<dbReference type="Pfam" id="PF01230">
    <property type="entry name" value="HIT"/>
    <property type="match status" value="1"/>
</dbReference>
<dbReference type="GO" id="GO:0003824">
    <property type="term" value="F:catalytic activity"/>
    <property type="evidence" value="ECO:0007669"/>
    <property type="project" value="InterPro"/>
</dbReference>
<accession>A0A1F7XSU8</accession>
<protein>
    <recommendedName>
        <fullName evidence="4">HIT domain-containing protein</fullName>
    </recommendedName>
</protein>
<name>A0A1F7XSU8_9BACT</name>
<evidence type="ECO:0000256" key="2">
    <source>
        <dbReference type="PIRSR" id="PIRSR601310-3"/>
    </source>
</evidence>
<dbReference type="Proteomes" id="UP000178446">
    <property type="component" value="Unassembled WGS sequence"/>
</dbReference>
<dbReference type="InterPro" id="IPR001310">
    <property type="entry name" value="Histidine_triad_HIT"/>
</dbReference>